<dbReference type="EMBL" id="MAAO01000015">
    <property type="protein sequence ID" value="OUR93705.1"/>
    <property type="molecule type" value="Genomic_DNA"/>
</dbReference>
<sequence>MKKNKINKEIKIGFVLISSYLLWAVAWIVYSHFIKGEITSPYFPESDMTKELLRPGVNGFMLGTDIYGRSIIEILSAGLAYSLGISFMVSFTTATIGIIVGYLSVTGNQTIKILSDLVINLIFIFPSILIAIMVMSVTGQSFWGLVFALVITGWPGYAKIARGETLRVMNISYVESARAVGVTELRLFTRVVIPAILPLMMVHIVLGVSGVIISEAALGFLGLGGSEYSWGGMLAIAKSVLLEAPYIVIILSVVMAGLIIGLNLLGDGLRDYLDPRKSFSS</sequence>
<dbReference type="PROSITE" id="PS50928">
    <property type="entry name" value="ABC_TM1"/>
    <property type="match status" value="1"/>
</dbReference>
<comment type="subcellular location">
    <subcellularLocation>
        <location evidence="1 7">Cell membrane</location>
        <topology evidence="1 7">Multi-pass membrane protein</topology>
    </subcellularLocation>
</comment>
<comment type="similarity">
    <text evidence="7">Belongs to the binding-protein-dependent transport system permease family.</text>
</comment>
<keyword evidence="3" id="KW-1003">Cell membrane</keyword>
<evidence type="ECO:0000256" key="2">
    <source>
        <dbReference type="ARBA" id="ARBA00022448"/>
    </source>
</evidence>
<dbReference type="Gene3D" id="1.10.3720.10">
    <property type="entry name" value="MetI-like"/>
    <property type="match status" value="1"/>
</dbReference>
<dbReference type="InterPro" id="IPR035906">
    <property type="entry name" value="MetI-like_sf"/>
</dbReference>
<dbReference type="CDD" id="cd06261">
    <property type="entry name" value="TM_PBP2"/>
    <property type="match status" value="1"/>
</dbReference>
<proteinExistence type="inferred from homology"/>
<dbReference type="AlphaFoldDB" id="A0A1Y5F2P9"/>
<evidence type="ECO:0000313" key="10">
    <source>
        <dbReference type="Proteomes" id="UP000196531"/>
    </source>
</evidence>
<feature type="transmembrane region" description="Helical" evidence="7">
    <location>
        <begin position="244"/>
        <end position="266"/>
    </location>
</feature>
<gene>
    <name evidence="9" type="ORF">A9Q84_19780</name>
</gene>
<feature type="transmembrane region" description="Helical" evidence="7">
    <location>
        <begin position="79"/>
        <end position="105"/>
    </location>
</feature>
<keyword evidence="6 7" id="KW-0472">Membrane</keyword>
<evidence type="ECO:0000256" key="4">
    <source>
        <dbReference type="ARBA" id="ARBA00022692"/>
    </source>
</evidence>
<dbReference type="InterPro" id="IPR000515">
    <property type="entry name" value="MetI-like"/>
</dbReference>
<protein>
    <recommendedName>
        <fullName evidence="8">ABC transmembrane type-1 domain-containing protein</fullName>
    </recommendedName>
</protein>
<evidence type="ECO:0000259" key="8">
    <source>
        <dbReference type="PROSITE" id="PS50928"/>
    </source>
</evidence>
<organism evidence="9 10">
    <name type="scientific">Halobacteriovorax marinus</name>
    <dbReference type="NCBI Taxonomy" id="97084"/>
    <lineage>
        <taxon>Bacteria</taxon>
        <taxon>Pseudomonadati</taxon>
        <taxon>Bdellovibrionota</taxon>
        <taxon>Bacteriovoracia</taxon>
        <taxon>Bacteriovoracales</taxon>
        <taxon>Halobacteriovoraceae</taxon>
        <taxon>Halobacteriovorax</taxon>
    </lineage>
</organism>
<evidence type="ECO:0000256" key="5">
    <source>
        <dbReference type="ARBA" id="ARBA00022989"/>
    </source>
</evidence>
<keyword evidence="4 7" id="KW-0812">Transmembrane</keyword>
<dbReference type="PANTHER" id="PTHR43386">
    <property type="entry name" value="OLIGOPEPTIDE TRANSPORT SYSTEM PERMEASE PROTEIN APPC"/>
    <property type="match status" value="1"/>
</dbReference>
<reference evidence="10" key="1">
    <citation type="journal article" date="2017" name="Proc. Natl. Acad. Sci. U.S.A.">
        <title>Simulation of Deepwater Horizon oil plume reveals substrate specialization within a complex community of hydrocarbon-degraders.</title>
        <authorList>
            <person name="Hu P."/>
            <person name="Dubinsky E.A."/>
            <person name="Probst A.J."/>
            <person name="Wang J."/>
            <person name="Sieber C.M.K."/>
            <person name="Tom L.M."/>
            <person name="Gardinali P."/>
            <person name="Banfield J.F."/>
            <person name="Atlas R.M."/>
            <person name="Andersen G.L."/>
        </authorList>
    </citation>
    <scope>NUCLEOTIDE SEQUENCE [LARGE SCALE GENOMIC DNA]</scope>
</reference>
<dbReference type="InterPro" id="IPR050366">
    <property type="entry name" value="BP-dependent_transpt_permease"/>
</dbReference>
<evidence type="ECO:0000313" key="9">
    <source>
        <dbReference type="EMBL" id="OUR93705.1"/>
    </source>
</evidence>
<feature type="transmembrane region" description="Helical" evidence="7">
    <location>
        <begin position="196"/>
        <end position="224"/>
    </location>
</feature>
<dbReference type="Pfam" id="PF00528">
    <property type="entry name" value="BPD_transp_1"/>
    <property type="match status" value="1"/>
</dbReference>
<comment type="caution">
    <text evidence="9">The sequence shown here is derived from an EMBL/GenBank/DDBJ whole genome shotgun (WGS) entry which is preliminary data.</text>
</comment>
<evidence type="ECO:0000256" key="6">
    <source>
        <dbReference type="ARBA" id="ARBA00023136"/>
    </source>
</evidence>
<dbReference type="Proteomes" id="UP000196531">
    <property type="component" value="Unassembled WGS sequence"/>
</dbReference>
<evidence type="ECO:0000256" key="7">
    <source>
        <dbReference type="RuleBase" id="RU363032"/>
    </source>
</evidence>
<feature type="transmembrane region" description="Helical" evidence="7">
    <location>
        <begin position="12"/>
        <end position="33"/>
    </location>
</feature>
<evidence type="ECO:0000256" key="1">
    <source>
        <dbReference type="ARBA" id="ARBA00004651"/>
    </source>
</evidence>
<name>A0A1Y5F2P9_9BACT</name>
<feature type="transmembrane region" description="Helical" evidence="7">
    <location>
        <begin position="142"/>
        <end position="160"/>
    </location>
</feature>
<keyword evidence="5 7" id="KW-1133">Transmembrane helix</keyword>
<dbReference type="GO" id="GO:0055085">
    <property type="term" value="P:transmembrane transport"/>
    <property type="evidence" value="ECO:0007669"/>
    <property type="project" value="InterPro"/>
</dbReference>
<dbReference type="GO" id="GO:0005886">
    <property type="term" value="C:plasma membrane"/>
    <property type="evidence" value="ECO:0007669"/>
    <property type="project" value="UniProtKB-SubCell"/>
</dbReference>
<feature type="transmembrane region" description="Helical" evidence="7">
    <location>
        <begin position="117"/>
        <end position="136"/>
    </location>
</feature>
<dbReference type="SUPFAM" id="SSF161098">
    <property type="entry name" value="MetI-like"/>
    <property type="match status" value="1"/>
</dbReference>
<accession>A0A1Y5F2P9</accession>
<evidence type="ECO:0000256" key="3">
    <source>
        <dbReference type="ARBA" id="ARBA00022475"/>
    </source>
</evidence>
<feature type="domain" description="ABC transmembrane type-1" evidence="8">
    <location>
        <begin position="79"/>
        <end position="266"/>
    </location>
</feature>
<dbReference type="PANTHER" id="PTHR43386:SF1">
    <property type="entry name" value="D,D-DIPEPTIDE TRANSPORT SYSTEM PERMEASE PROTEIN DDPC-RELATED"/>
    <property type="match status" value="1"/>
</dbReference>
<keyword evidence="2 7" id="KW-0813">Transport</keyword>